<dbReference type="Proteomes" id="UP001597460">
    <property type="component" value="Unassembled WGS sequence"/>
</dbReference>
<dbReference type="InterPro" id="IPR050266">
    <property type="entry name" value="AB_hydrolase_sf"/>
</dbReference>
<proteinExistence type="predicted"/>
<dbReference type="EMBL" id="JBHULI010000024">
    <property type="protein sequence ID" value="MFD2532192.1"/>
    <property type="molecule type" value="Genomic_DNA"/>
</dbReference>
<keyword evidence="2" id="KW-0378">Hydrolase</keyword>
<dbReference type="Pfam" id="PF00561">
    <property type="entry name" value="Abhydrolase_1"/>
    <property type="match status" value="1"/>
</dbReference>
<dbReference type="RefSeq" id="WP_390300419.1">
    <property type="nucleotide sequence ID" value="NZ_JBHULI010000024.1"/>
</dbReference>
<protein>
    <submittedName>
        <fullName evidence="2">Alpha/beta fold hydrolase</fullName>
    </submittedName>
</protein>
<dbReference type="PRINTS" id="PR00412">
    <property type="entry name" value="EPOXHYDRLASE"/>
</dbReference>
<gene>
    <name evidence="2" type="ORF">ACFSVN_07020</name>
</gene>
<dbReference type="GO" id="GO:0016787">
    <property type="term" value="F:hydrolase activity"/>
    <property type="evidence" value="ECO:0007669"/>
    <property type="project" value="UniProtKB-KW"/>
</dbReference>
<organism evidence="2 3">
    <name type="scientific">Gracilimonas halophila</name>
    <dbReference type="NCBI Taxonomy" id="1834464"/>
    <lineage>
        <taxon>Bacteria</taxon>
        <taxon>Pseudomonadati</taxon>
        <taxon>Balneolota</taxon>
        <taxon>Balneolia</taxon>
        <taxon>Balneolales</taxon>
        <taxon>Balneolaceae</taxon>
        <taxon>Gracilimonas</taxon>
    </lineage>
</organism>
<evidence type="ECO:0000313" key="3">
    <source>
        <dbReference type="Proteomes" id="UP001597460"/>
    </source>
</evidence>
<reference evidence="3" key="1">
    <citation type="journal article" date="2019" name="Int. J. Syst. Evol. Microbiol.">
        <title>The Global Catalogue of Microorganisms (GCM) 10K type strain sequencing project: providing services to taxonomists for standard genome sequencing and annotation.</title>
        <authorList>
            <consortium name="The Broad Institute Genomics Platform"/>
            <consortium name="The Broad Institute Genome Sequencing Center for Infectious Disease"/>
            <person name="Wu L."/>
            <person name="Ma J."/>
        </authorList>
    </citation>
    <scope>NUCLEOTIDE SEQUENCE [LARGE SCALE GENOMIC DNA]</scope>
    <source>
        <strain evidence="3">KCTC 52042</strain>
    </source>
</reference>
<dbReference type="PANTHER" id="PTHR43798">
    <property type="entry name" value="MONOACYLGLYCEROL LIPASE"/>
    <property type="match status" value="1"/>
</dbReference>
<evidence type="ECO:0000259" key="1">
    <source>
        <dbReference type="Pfam" id="PF00561"/>
    </source>
</evidence>
<name>A0ABW5JJH0_9BACT</name>
<dbReference type="InterPro" id="IPR000639">
    <property type="entry name" value="Epox_hydrolase-like"/>
</dbReference>
<comment type="caution">
    <text evidence="2">The sequence shown here is derived from an EMBL/GenBank/DDBJ whole genome shotgun (WGS) entry which is preliminary data.</text>
</comment>
<feature type="domain" description="AB hydrolase-1" evidence="1">
    <location>
        <begin position="15"/>
        <end position="244"/>
    </location>
</feature>
<evidence type="ECO:0000313" key="2">
    <source>
        <dbReference type="EMBL" id="MFD2532192.1"/>
    </source>
</evidence>
<dbReference type="PANTHER" id="PTHR43798:SF33">
    <property type="entry name" value="HYDROLASE, PUTATIVE (AFU_ORTHOLOGUE AFUA_2G14860)-RELATED"/>
    <property type="match status" value="1"/>
</dbReference>
<keyword evidence="3" id="KW-1185">Reference proteome</keyword>
<dbReference type="SUPFAM" id="SSF53474">
    <property type="entry name" value="alpha/beta-Hydrolases"/>
    <property type="match status" value="1"/>
</dbReference>
<dbReference type="InterPro" id="IPR000073">
    <property type="entry name" value="AB_hydrolase_1"/>
</dbReference>
<accession>A0ABW5JJH0</accession>
<dbReference type="InterPro" id="IPR029058">
    <property type="entry name" value="AB_hydrolase_fold"/>
</dbReference>
<sequence>MLYYKKYKSSDKSDWVVFVHGAGGSSSIWFSQLRDFKKHFNVLLIDLRGHGKSKDLLQKYYEEDYSFEFISKDILDVLDHLKIEKAHFIGVSLGTIIIRTIGEIAPDRVKSAVLCGAITRLNIRSRILVFLGHMFKRFIPYMWLYKFFAWIIMPRKRHAKSRNLFIREAKKLYQKEFLRWFKLTNEVNPLLRYFKEKEIQSPMLYVMGSEDHMFLPPVKQIVEKHKNSTLQVIENCGHVCNVERPGAFNRLSIQYLKQHSST</sequence>
<dbReference type="Gene3D" id="3.40.50.1820">
    <property type="entry name" value="alpha/beta hydrolase"/>
    <property type="match status" value="1"/>
</dbReference>